<keyword evidence="4 14" id="KW-0138">CF(0)</keyword>
<evidence type="ECO:0000256" key="14">
    <source>
        <dbReference type="RuleBase" id="RU003661"/>
    </source>
</evidence>
<evidence type="ECO:0000256" key="3">
    <source>
        <dbReference type="ARBA" id="ARBA00022448"/>
    </source>
</evidence>
<reference evidence="16" key="1">
    <citation type="journal article" date="2010" name="BMC Evol. Biol.">
        <title>Evolutionary history of anglerfishes (Teleostei: Lophiiformes): a mitogenomic perspective.</title>
        <authorList>
            <person name="Miya M."/>
            <person name="Pietsch T.W."/>
            <person name="Orr J.W."/>
            <person name="Arnold R.J."/>
            <person name="Satoh T.P."/>
            <person name="Shedlock A.M."/>
            <person name="Ho H.-C."/>
            <person name="Shimazaki M."/>
            <person name="Yabe M."/>
            <person name="Nishida M."/>
        </authorList>
    </citation>
    <scope>NUCLEOTIDE SEQUENCE</scope>
</reference>
<evidence type="ECO:0000256" key="2">
    <source>
        <dbReference type="ARBA" id="ARBA00008892"/>
    </source>
</evidence>
<keyword evidence="7" id="KW-1133">Transmembrane helix</keyword>
<evidence type="ECO:0000313" key="16">
    <source>
        <dbReference type="EMBL" id="BAI77226.1"/>
    </source>
</evidence>
<dbReference type="PANTHER" id="PTHR39937:SF1">
    <property type="entry name" value="ATP SYNTHASE PROTEIN 8"/>
    <property type="match status" value="1"/>
</dbReference>
<dbReference type="GO" id="GO:0045259">
    <property type="term" value="C:proton-transporting ATP synthase complex"/>
    <property type="evidence" value="ECO:0007669"/>
    <property type="project" value="UniProtKB-KW"/>
</dbReference>
<evidence type="ECO:0000256" key="15">
    <source>
        <dbReference type="SAM" id="SignalP"/>
    </source>
</evidence>
<geneLocation type="mitochondrion" evidence="16"/>
<comment type="similarity">
    <text evidence="2 14">Belongs to the ATPase protein 8 family.</text>
</comment>
<evidence type="ECO:0000256" key="1">
    <source>
        <dbReference type="ARBA" id="ARBA00004304"/>
    </source>
</evidence>
<evidence type="ECO:0000256" key="11">
    <source>
        <dbReference type="ARBA" id="ARBA00023310"/>
    </source>
</evidence>
<accession>D3KRY9</accession>
<evidence type="ECO:0000256" key="7">
    <source>
        <dbReference type="ARBA" id="ARBA00022989"/>
    </source>
</evidence>
<keyword evidence="9 14" id="KW-0496">Mitochondrion</keyword>
<evidence type="ECO:0000256" key="6">
    <source>
        <dbReference type="ARBA" id="ARBA00022781"/>
    </source>
</evidence>
<keyword evidence="15" id="KW-0732">Signal</keyword>
<dbReference type="Pfam" id="PF00895">
    <property type="entry name" value="ATP-synt_8"/>
    <property type="match status" value="1"/>
</dbReference>
<organism evidence="16">
    <name type="scientific">Thaumatichthys pagidostomus</name>
    <name type="common">Deep-sea anglerfish</name>
    <dbReference type="NCBI Taxonomy" id="412642"/>
    <lineage>
        <taxon>Eukaryota</taxon>
        <taxon>Metazoa</taxon>
        <taxon>Chordata</taxon>
        <taxon>Craniata</taxon>
        <taxon>Vertebrata</taxon>
        <taxon>Euteleostomi</taxon>
        <taxon>Actinopterygii</taxon>
        <taxon>Neopterygii</taxon>
        <taxon>Teleostei</taxon>
        <taxon>Neoteleostei</taxon>
        <taxon>Acanthomorphata</taxon>
        <taxon>Eupercaria</taxon>
        <taxon>Lophiiformes</taxon>
        <taxon>Ceratioidei</taxon>
        <taxon>Thaumatichthyidae</taxon>
        <taxon>Thaumatichthys</taxon>
    </lineage>
</organism>
<keyword evidence="10" id="KW-0472">Membrane</keyword>
<proteinExistence type="inferred from homology"/>
<comment type="function">
    <text evidence="12">Subunit 8, of the mitochondrial membrane ATP synthase complex (F(1)F(0) ATP synthase or Complex V) that produces ATP from ADP in the presence of a proton gradient across the membrane which is generated by electron transport complexes of the respiratory chain. ATP synthase complex consist of a soluble F(1) head domain - the catalytic core - and a membrane F(1) domain - the membrane proton channel. These two domains are linked by a central stalk rotating inside the F(1) region and a stationary peripheral stalk. During catalysis, ATP synthesis in the catalytic domain of F(1) is coupled via a rotary mechanism of the central stalk subunits to proton translocation. In vivo, can only synthesize ATP although its ATP hydrolase activity can be activated artificially in vitro. Part of the complex F(0) domain.</text>
</comment>
<dbReference type="PANTHER" id="PTHR39937">
    <property type="entry name" value="ATP SYNTHASE PROTEIN 8"/>
    <property type="match status" value="1"/>
</dbReference>
<dbReference type="InterPro" id="IPR050635">
    <property type="entry name" value="ATPase_protein_8"/>
</dbReference>
<evidence type="ECO:0000256" key="9">
    <source>
        <dbReference type="ARBA" id="ARBA00023128"/>
    </source>
</evidence>
<feature type="chain" id="PRO_5003047624" description="ATP synthase complex subunit 8" evidence="15">
    <location>
        <begin position="31"/>
        <end position="62"/>
    </location>
</feature>
<dbReference type="InterPro" id="IPR001421">
    <property type="entry name" value="ATP8_metazoa"/>
</dbReference>
<keyword evidence="11" id="KW-0066">ATP synthesis</keyword>
<evidence type="ECO:0000256" key="13">
    <source>
        <dbReference type="ARBA" id="ARBA00064647"/>
    </source>
</evidence>
<sequence length="62" mass="7399">MPQLNPTPWFAILMFTWLVFLTVLPPKVLAHNFPNEPNHEITEKSETRPWLWPWQQTSLTNL</sequence>
<dbReference type="AlphaFoldDB" id="D3KRY9"/>
<dbReference type="GO" id="GO:0031966">
    <property type="term" value="C:mitochondrial membrane"/>
    <property type="evidence" value="ECO:0007669"/>
    <property type="project" value="UniProtKB-SubCell"/>
</dbReference>
<evidence type="ECO:0000256" key="10">
    <source>
        <dbReference type="ARBA" id="ARBA00023136"/>
    </source>
</evidence>
<dbReference type="GO" id="GO:0015986">
    <property type="term" value="P:proton motive force-driven ATP synthesis"/>
    <property type="evidence" value="ECO:0007669"/>
    <property type="project" value="InterPro"/>
</dbReference>
<protein>
    <recommendedName>
        <fullName evidence="14">ATP synthase complex subunit 8</fullName>
    </recommendedName>
</protein>
<evidence type="ECO:0000256" key="8">
    <source>
        <dbReference type="ARBA" id="ARBA00023065"/>
    </source>
</evidence>
<keyword evidence="6 14" id="KW-0375">Hydrogen ion transport</keyword>
<evidence type="ECO:0000256" key="4">
    <source>
        <dbReference type="ARBA" id="ARBA00022547"/>
    </source>
</evidence>
<evidence type="ECO:0000256" key="5">
    <source>
        <dbReference type="ARBA" id="ARBA00022692"/>
    </source>
</evidence>
<dbReference type="EMBL" id="AB282847">
    <property type="protein sequence ID" value="BAI77226.1"/>
    <property type="molecule type" value="Genomic_DNA"/>
</dbReference>
<keyword evidence="5 14" id="KW-0812">Transmembrane</keyword>
<name>D3KRY9_THAPA</name>
<dbReference type="GO" id="GO:0015078">
    <property type="term" value="F:proton transmembrane transporter activity"/>
    <property type="evidence" value="ECO:0007669"/>
    <property type="project" value="InterPro"/>
</dbReference>
<keyword evidence="8 14" id="KW-0406">Ion transport</keyword>
<evidence type="ECO:0000256" key="12">
    <source>
        <dbReference type="ARBA" id="ARBA00053067"/>
    </source>
</evidence>
<comment type="subcellular location">
    <subcellularLocation>
        <location evidence="1 14">Mitochondrion membrane</location>
        <topology evidence="1 14">Single-pass membrane protein</topology>
    </subcellularLocation>
</comment>
<comment type="subunit">
    <text evidence="13">Component of the ATP synthase complex composed at least of ATP5F1A/subunit alpha, ATP5F1B/subunit beta, ATP5MC1/subunit c (homooctomer), MT-ATP6/subunit a, MT-ATP8/subunit 8, ATP5ME/subunit e, ATP5MF/subunit f, ATP5MG/subunit g, ATP5MK/subunit k, ATP5MJ/subunit j, ATP5F1C/subunit gamma, ATP5F1D/subunit delta, ATP5F1E/subunit epsilon, ATP5PF/subunit F6, ATP5PB/subunit b, ATP5PD/subunit d, ATP5PO/subunit OSCP. ATP synthase complex consists of a soluble F(1) head domain (subunits alpha(3) and beta(3)) - the catalytic core - and a membrane F(0) domain - the membrane proton channel (subunits c, a, 8, e, f, g, k and j). These two domains are linked by a central stalk (subunits gamma, delta, and epsilon) rotating inside the F1 region and a stationary peripheral stalk (subunits F6, b, d, and OSCP).</text>
</comment>
<gene>
    <name evidence="16" type="primary">ATPase 8</name>
</gene>
<keyword evidence="3 14" id="KW-0813">Transport</keyword>
<feature type="signal peptide" evidence="15">
    <location>
        <begin position="1"/>
        <end position="30"/>
    </location>
</feature>